<dbReference type="Proteomes" id="UP000000844">
    <property type="component" value="Chromosome"/>
</dbReference>
<accession>D3Q2F2</accession>
<dbReference type="EMBL" id="CP001778">
    <property type="protein sequence ID" value="ADD43885.1"/>
    <property type="molecule type" value="Genomic_DNA"/>
</dbReference>
<proteinExistence type="predicted"/>
<dbReference type="AlphaFoldDB" id="D3Q2F2"/>
<dbReference type="RefSeq" id="WP_013019456.1">
    <property type="nucleotide sequence ID" value="NC_013947.1"/>
</dbReference>
<dbReference type="STRING" id="446470.Snas_4236"/>
<dbReference type="KEGG" id="sna:Snas_4236"/>
<gene>
    <name evidence="1" type="ordered locus">Snas_4236</name>
</gene>
<reference evidence="1 2" key="1">
    <citation type="journal article" date="2009" name="Stand. Genomic Sci.">
        <title>Complete genome sequence of Stackebrandtia nassauensis type strain (LLR-40K-21).</title>
        <authorList>
            <person name="Munk C."/>
            <person name="Lapidus A."/>
            <person name="Copeland A."/>
            <person name="Jando M."/>
            <person name="Mayilraj S."/>
            <person name="Glavina Del Rio T."/>
            <person name="Nolan M."/>
            <person name="Chen F."/>
            <person name="Lucas S."/>
            <person name="Tice H."/>
            <person name="Cheng J.F."/>
            <person name="Han C."/>
            <person name="Detter J.C."/>
            <person name="Bruce D."/>
            <person name="Goodwin L."/>
            <person name="Chain P."/>
            <person name="Pitluck S."/>
            <person name="Goker M."/>
            <person name="Ovchinikova G."/>
            <person name="Pati A."/>
            <person name="Ivanova N."/>
            <person name="Mavromatis K."/>
            <person name="Chen A."/>
            <person name="Palaniappan K."/>
            <person name="Land M."/>
            <person name="Hauser L."/>
            <person name="Chang Y.J."/>
            <person name="Jeffries C.D."/>
            <person name="Bristow J."/>
            <person name="Eisen J.A."/>
            <person name="Markowitz V."/>
            <person name="Hugenholtz P."/>
            <person name="Kyrpides N.C."/>
            <person name="Klenk H.P."/>
        </authorList>
    </citation>
    <scope>NUCLEOTIDE SEQUENCE [LARGE SCALE GENOMIC DNA]</scope>
    <source>
        <strain evidence="2">DSM 44728 / CIP 108903 / NRRL B-16338 / NBRC 102104 / LLR-40K-21</strain>
    </source>
</reference>
<dbReference type="HOGENOM" id="CLU_921048_0_0_11"/>
<protein>
    <submittedName>
        <fullName evidence="1">Uncharacterized protein</fullName>
    </submittedName>
</protein>
<organism evidence="1 2">
    <name type="scientific">Stackebrandtia nassauensis (strain DSM 44728 / CIP 108903 / NRRL B-16338 / NBRC 102104 / LLR-40K-21)</name>
    <dbReference type="NCBI Taxonomy" id="446470"/>
    <lineage>
        <taxon>Bacteria</taxon>
        <taxon>Bacillati</taxon>
        <taxon>Actinomycetota</taxon>
        <taxon>Actinomycetes</taxon>
        <taxon>Glycomycetales</taxon>
        <taxon>Glycomycetaceae</taxon>
        <taxon>Stackebrandtia</taxon>
    </lineage>
</organism>
<sequence>MSTVIDPFAVWLGRPGHLVALPDPSPDVEVIRSREVAIHVGVAGGRSVDVTGSGLRTFKYSYSRLTSCEAEVIDAFAGGDHGPGPYALIDPVYANRLTANQASGGTVCGDTSGFAVEEYGAIEVDTRCSFTGPSSILWAFNPASLRVLALPSRWPSLPDGTRAFPVLPGVPVHLGAWVRPDTATWCGWVPRFYDVSGQLVSAATPDPEAVGGETWRHVTAHVTPPSGAAWVAPRLAATTVAPRVCDPARISVDSLEMTYGTALAERARTGTGVPQVEFTAWSQTIPHLGHVDAQLELTEVCQ</sequence>
<dbReference type="OrthoDB" id="3687018at2"/>
<evidence type="ECO:0000313" key="1">
    <source>
        <dbReference type="EMBL" id="ADD43885.1"/>
    </source>
</evidence>
<dbReference type="eggNOG" id="ENOG5034CE9">
    <property type="taxonomic scope" value="Bacteria"/>
</dbReference>
<keyword evidence="2" id="KW-1185">Reference proteome</keyword>
<evidence type="ECO:0000313" key="2">
    <source>
        <dbReference type="Proteomes" id="UP000000844"/>
    </source>
</evidence>
<name>D3Q2F2_STANL</name>